<reference evidence="7" key="1">
    <citation type="journal article" date="2019" name="Int. J. Syst. Evol. Microbiol.">
        <title>The Global Catalogue of Microorganisms (GCM) 10K type strain sequencing project: providing services to taxonomists for standard genome sequencing and annotation.</title>
        <authorList>
            <consortium name="The Broad Institute Genomics Platform"/>
            <consortium name="The Broad Institute Genome Sequencing Center for Infectious Disease"/>
            <person name="Wu L."/>
            <person name="Ma J."/>
        </authorList>
    </citation>
    <scope>NUCLEOTIDE SEQUENCE [LARGE SCALE GENOMIC DNA]</scope>
    <source>
        <strain evidence="7">JCM 16014</strain>
    </source>
</reference>
<dbReference type="EMBL" id="BAAAQN010000049">
    <property type="protein sequence ID" value="GAA2050369.1"/>
    <property type="molecule type" value="Genomic_DNA"/>
</dbReference>
<protein>
    <submittedName>
        <fullName evidence="6">TetR/AcrR family transcriptional regulator</fullName>
    </submittedName>
</protein>
<keyword evidence="1" id="KW-0805">Transcription regulation</keyword>
<dbReference type="InterPro" id="IPR036271">
    <property type="entry name" value="Tet_transcr_reg_TetR-rel_C_sf"/>
</dbReference>
<sequence length="176" mass="19176">MRSDARRNRDLILGAAVDLFIERGPAASMEEIARSAGLGVGTLYRHFPDRQSLLEEIAADSLRRLYDYAQARLDTAPSGWDAFVGIIEQCVALPLALTKAVSETPLDKPELDALAERSDALIAEAVTRAQKQGDLRRDLSPAQVADMLSVIVCRPGIRPGDPLITVFLDGLRLRPA</sequence>
<keyword evidence="2 4" id="KW-0238">DNA-binding</keyword>
<keyword evidence="3" id="KW-0804">Transcription</keyword>
<comment type="caution">
    <text evidence="6">The sequence shown here is derived from an EMBL/GenBank/DDBJ whole genome shotgun (WGS) entry which is preliminary data.</text>
</comment>
<feature type="domain" description="HTH tetR-type" evidence="5">
    <location>
        <begin position="6"/>
        <end position="65"/>
    </location>
</feature>
<dbReference type="SUPFAM" id="SSF48498">
    <property type="entry name" value="Tetracyclin repressor-like, C-terminal domain"/>
    <property type="match status" value="1"/>
</dbReference>
<dbReference type="SUPFAM" id="SSF46689">
    <property type="entry name" value="Homeodomain-like"/>
    <property type="match status" value="1"/>
</dbReference>
<evidence type="ECO:0000256" key="2">
    <source>
        <dbReference type="ARBA" id="ARBA00023125"/>
    </source>
</evidence>
<dbReference type="PANTHER" id="PTHR30055:SF234">
    <property type="entry name" value="HTH-TYPE TRANSCRIPTIONAL REGULATOR BETI"/>
    <property type="match status" value="1"/>
</dbReference>
<dbReference type="RefSeq" id="WP_344669609.1">
    <property type="nucleotide sequence ID" value="NZ_BAAAQN010000049.1"/>
</dbReference>
<dbReference type="InterPro" id="IPR009057">
    <property type="entry name" value="Homeodomain-like_sf"/>
</dbReference>
<dbReference type="InterPro" id="IPR050109">
    <property type="entry name" value="HTH-type_TetR-like_transc_reg"/>
</dbReference>
<feature type="DNA-binding region" description="H-T-H motif" evidence="4">
    <location>
        <begin position="28"/>
        <end position="47"/>
    </location>
</feature>
<organism evidence="6 7">
    <name type="scientific">Catenulispora yoronensis</name>
    <dbReference type="NCBI Taxonomy" id="450799"/>
    <lineage>
        <taxon>Bacteria</taxon>
        <taxon>Bacillati</taxon>
        <taxon>Actinomycetota</taxon>
        <taxon>Actinomycetes</taxon>
        <taxon>Catenulisporales</taxon>
        <taxon>Catenulisporaceae</taxon>
        <taxon>Catenulispora</taxon>
    </lineage>
</organism>
<dbReference type="Pfam" id="PF00440">
    <property type="entry name" value="TetR_N"/>
    <property type="match status" value="1"/>
</dbReference>
<dbReference type="PANTHER" id="PTHR30055">
    <property type="entry name" value="HTH-TYPE TRANSCRIPTIONAL REGULATOR RUTR"/>
    <property type="match status" value="1"/>
</dbReference>
<keyword evidence="7" id="KW-1185">Reference proteome</keyword>
<evidence type="ECO:0000256" key="4">
    <source>
        <dbReference type="PROSITE-ProRule" id="PRU00335"/>
    </source>
</evidence>
<proteinExistence type="predicted"/>
<evidence type="ECO:0000313" key="7">
    <source>
        <dbReference type="Proteomes" id="UP001500751"/>
    </source>
</evidence>
<gene>
    <name evidence="6" type="ORF">GCM10009839_65960</name>
</gene>
<dbReference type="InterPro" id="IPR001647">
    <property type="entry name" value="HTH_TetR"/>
</dbReference>
<evidence type="ECO:0000313" key="6">
    <source>
        <dbReference type="EMBL" id="GAA2050369.1"/>
    </source>
</evidence>
<evidence type="ECO:0000259" key="5">
    <source>
        <dbReference type="PROSITE" id="PS50977"/>
    </source>
</evidence>
<evidence type="ECO:0000256" key="1">
    <source>
        <dbReference type="ARBA" id="ARBA00023015"/>
    </source>
</evidence>
<accession>A0ABP5GS12</accession>
<dbReference type="PROSITE" id="PS50977">
    <property type="entry name" value="HTH_TETR_2"/>
    <property type="match status" value="1"/>
</dbReference>
<dbReference type="Proteomes" id="UP001500751">
    <property type="component" value="Unassembled WGS sequence"/>
</dbReference>
<dbReference type="PRINTS" id="PR00455">
    <property type="entry name" value="HTHTETR"/>
</dbReference>
<dbReference type="Gene3D" id="1.10.357.10">
    <property type="entry name" value="Tetracycline Repressor, domain 2"/>
    <property type="match status" value="1"/>
</dbReference>
<name>A0ABP5GS12_9ACTN</name>
<evidence type="ECO:0000256" key="3">
    <source>
        <dbReference type="ARBA" id="ARBA00023163"/>
    </source>
</evidence>